<protein>
    <submittedName>
        <fullName evidence="1">Uncharacterized protein</fullName>
    </submittedName>
</protein>
<comment type="caution">
    <text evidence="1">The sequence shown here is derived from an EMBL/GenBank/DDBJ whole genome shotgun (WGS) entry which is preliminary data.</text>
</comment>
<organism evidence="1 2">
    <name type="scientific">Smittium mucronatum</name>
    <dbReference type="NCBI Taxonomy" id="133383"/>
    <lineage>
        <taxon>Eukaryota</taxon>
        <taxon>Fungi</taxon>
        <taxon>Fungi incertae sedis</taxon>
        <taxon>Zoopagomycota</taxon>
        <taxon>Kickxellomycotina</taxon>
        <taxon>Harpellomycetes</taxon>
        <taxon>Harpellales</taxon>
        <taxon>Legeriomycetaceae</taxon>
        <taxon>Smittium</taxon>
    </lineage>
</organism>
<evidence type="ECO:0000313" key="1">
    <source>
        <dbReference type="EMBL" id="OLY82182.1"/>
    </source>
</evidence>
<dbReference type="Proteomes" id="UP000187455">
    <property type="component" value="Unassembled WGS sequence"/>
</dbReference>
<evidence type="ECO:0000313" key="2">
    <source>
        <dbReference type="Proteomes" id="UP000187455"/>
    </source>
</evidence>
<dbReference type="EMBL" id="LSSL01001795">
    <property type="protein sequence ID" value="OLY82182.1"/>
    <property type="molecule type" value="Genomic_DNA"/>
</dbReference>
<gene>
    <name evidence="1" type="ORF">AYI68_g3702</name>
</gene>
<keyword evidence="2" id="KW-1185">Reference proteome</keyword>
<name>A0A1R0GZ40_9FUNG</name>
<accession>A0A1R0GZ40</accession>
<sequence length="70" mass="8535">MAQKKTLTFYFALKEKIIDIIRTKPLQNMKKNWISEKLTFKPRIFASFIDFRNNSIYPKVLSFFEDRRND</sequence>
<proteinExistence type="predicted"/>
<reference evidence="1 2" key="1">
    <citation type="journal article" date="2016" name="Mol. Biol. Evol.">
        <title>Genome-Wide Survey of Gut Fungi (Harpellales) Reveals the First Horizontally Transferred Ubiquitin Gene from a Mosquito Host.</title>
        <authorList>
            <person name="Wang Y."/>
            <person name="White M.M."/>
            <person name="Kvist S."/>
            <person name="Moncalvo J.M."/>
        </authorList>
    </citation>
    <scope>NUCLEOTIDE SEQUENCE [LARGE SCALE GENOMIC DNA]</scope>
    <source>
        <strain evidence="1 2">ALG-7-W6</strain>
    </source>
</reference>
<dbReference type="AlphaFoldDB" id="A0A1R0GZ40"/>